<proteinExistence type="predicted"/>
<dbReference type="AlphaFoldDB" id="A0ABD5V2C2"/>
<evidence type="ECO:0000313" key="1">
    <source>
        <dbReference type="EMBL" id="MFC6905555.1"/>
    </source>
</evidence>
<dbReference type="RefSeq" id="WP_340604077.1">
    <property type="nucleotide sequence ID" value="NZ_JBBMXV010000003.1"/>
</dbReference>
<reference evidence="1 2" key="1">
    <citation type="journal article" date="2019" name="Int. J. Syst. Evol. Microbiol.">
        <title>The Global Catalogue of Microorganisms (GCM) 10K type strain sequencing project: providing services to taxonomists for standard genome sequencing and annotation.</title>
        <authorList>
            <consortium name="The Broad Institute Genomics Platform"/>
            <consortium name="The Broad Institute Genome Sequencing Center for Infectious Disease"/>
            <person name="Wu L."/>
            <person name="Ma J."/>
        </authorList>
    </citation>
    <scope>NUCLEOTIDE SEQUENCE [LARGE SCALE GENOMIC DNA]</scope>
    <source>
        <strain evidence="1 2">CGMCC 1.3240</strain>
    </source>
</reference>
<evidence type="ECO:0000313" key="2">
    <source>
        <dbReference type="Proteomes" id="UP001596312"/>
    </source>
</evidence>
<protein>
    <submittedName>
        <fullName evidence="1">Uncharacterized protein</fullName>
    </submittedName>
</protein>
<organism evidence="1 2">
    <name type="scientific">Halalkalicoccus tibetensis</name>
    <dbReference type="NCBI Taxonomy" id="175632"/>
    <lineage>
        <taxon>Archaea</taxon>
        <taxon>Methanobacteriati</taxon>
        <taxon>Methanobacteriota</taxon>
        <taxon>Stenosarchaea group</taxon>
        <taxon>Halobacteria</taxon>
        <taxon>Halobacteriales</taxon>
        <taxon>Halococcaceae</taxon>
        <taxon>Halalkalicoccus</taxon>
    </lineage>
</organism>
<keyword evidence="2" id="KW-1185">Reference proteome</keyword>
<comment type="caution">
    <text evidence="1">The sequence shown here is derived from an EMBL/GenBank/DDBJ whole genome shotgun (WGS) entry which is preliminary data.</text>
</comment>
<accession>A0ABD5V2C2</accession>
<dbReference type="EMBL" id="JBHSXQ010000003">
    <property type="protein sequence ID" value="MFC6905555.1"/>
    <property type="molecule type" value="Genomic_DNA"/>
</dbReference>
<sequence>MNELSFPARVARAKALLEEAAEHDDIPAEQMVYLQEAIEFLDRLEDSFRDGRAYE</sequence>
<dbReference type="Proteomes" id="UP001596312">
    <property type="component" value="Unassembled WGS sequence"/>
</dbReference>
<gene>
    <name evidence="1" type="ORF">ACFQGH_10155</name>
</gene>
<name>A0ABD5V2C2_9EURY</name>